<dbReference type="OrthoDB" id="5570429at2"/>
<evidence type="ECO:0000256" key="11">
    <source>
        <dbReference type="SAM" id="Phobius"/>
    </source>
</evidence>
<evidence type="ECO:0000259" key="12">
    <source>
        <dbReference type="PROSITE" id="PS51007"/>
    </source>
</evidence>
<feature type="transmembrane region" description="Helical" evidence="11">
    <location>
        <begin position="20"/>
        <end position="42"/>
    </location>
</feature>
<evidence type="ECO:0000256" key="3">
    <source>
        <dbReference type="ARBA" id="ARBA00009650"/>
    </source>
</evidence>
<keyword evidence="4" id="KW-0813">Transport</keyword>
<dbReference type="InterPro" id="IPR009056">
    <property type="entry name" value="Cyt_c-like_dom"/>
</dbReference>
<dbReference type="PANTHER" id="PTHR34688:SF2">
    <property type="entry name" value="CYTOCHROME C6, CHLOROPLASTIC"/>
    <property type="match status" value="1"/>
</dbReference>
<evidence type="ECO:0000256" key="9">
    <source>
        <dbReference type="ARBA" id="ARBA00023078"/>
    </source>
</evidence>
<keyword evidence="5 10" id="KW-0349">Heme</keyword>
<dbReference type="SUPFAM" id="SSF46626">
    <property type="entry name" value="Cytochrome c"/>
    <property type="match status" value="1"/>
</dbReference>
<protein>
    <recommendedName>
        <fullName evidence="12">Cytochrome c domain-containing protein</fullName>
    </recommendedName>
</protein>
<dbReference type="eggNOG" id="COG2010">
    <property type="taxonomic scope" value="Bacteria"/>
</dbReference>
<evidence type="ECO:0000256" key="5">
    <source>
        <dbReference type="ARBA" id="ARBA00022617"/>
    </source>
</evidence>
<proteinExistence type="inferred from homology"/>
<organism evidence="13 14">
    <name type="scientific">Prochlorococcus marinus (strain MIT 9211)</name>
    <dbReference type="NCBI Taxonomy" id="93059"/>
    <lineage>
        <taxon>Bacteria</taxon>
        <taxon>Bacillati</taxon>
        <taxon>Cyanobacteriota</taxon>
        <taxon>Cyanophyceae</taxon>
        <taxon>Synechococcales</taxon>
        <taxon>Prochlorococcaceae</taxon>
        <taxon>Prochlorococcus</taxon>
    </lineage>
</organism>
<evidence type="ECO:0000313" key="13">
    <source>
        <dbReference type="EMBL" id="ABX08509.1"/>
    </source>
</evidence>
<name>A9BEJ9_PROM4</name>
<comment type="function">
    <text evidence="1">Functions as an electron carrier between membrane-bound cytochrome b6-f and photosystem I in oxygenic photosynthesis.</text>
</comment>
<accession>A9BEJ9</accession>
<reference evidence="13 14" key="1">
    <citation type="journal article" date="2007" name="PLoS Genet.">
        <title>Patterns and implications of gene gain and loss in the evolution of Prochlorococcus.</title>
        <authorList>
            <person name="Kettler G.C."/>
            <person name="Martiny A.C."/>
            <person name="Huang K."/>
            <person name="Zucker J."/>
            <person name="Coleman M.L."/>
            <person name="Rodrigue S."/>
            <person name="Chen F."/>
            <person name="Lapidus A."/>
            <person name="Ferriera S."/>
            <person name="Johnson J."/>
            <person name="Steglich C."/>
            <person name="Church G.M."/>
            <person name="Richardson P."/>
            <person name="Chisholm S.W."/>
        </authorList>
    </citation>
    <scope>NUCLEOTIDE SEQUENCE [LARGE SCALE GENOMIC DNA]</scope>
    <source>
        <strain evidence="14">MIT 9211</strain>
    </source>
</reference>
<evidence type="ECO:0000256" key="4">
    <source>
        <dbReference type="ARBA" id="ARBA00022448"/>
    </source>
</evidence>
<evidence type="ECO:0000256" key="10">
    <source>
        <dbReference type="PROSITE-ProRule" id="PRU00433"/>
    </source>
</evidence>
<dbReference type="Gene3D" id="1.10.760.10">
    <property type="entry name" value="Cytochrome c-like domain"/>
    <property type="match status" value="1"/>
</dbReference>
<dbReference type="GO" id="GO:0020037">
    <property type="term" value="F:heme binding"/>
    <property type="evidence" value="ECO:0007669"/>
    <property type="project" value="InterPro"/>
</dbReference>
<feature type="domain" description="Cytochrome c" evidence="12">
    <location>
        <begin position="41"/>
        <end position="121"/>
    </location>
</feature>
<dbReference type="InterPro" id="IPR036909">
    <property type="entry name" value="Cyt_c-like_dom_sf"/>
</dbReference>
<keyword evidence="8 10" id="KW-0408">Iron</keyword>
<dbReference type="PROSITE" id="PS51007">
    <property type="entry name" value="CYTC"/>
    <property type="match status" value="1"/>
</dbReference>
<gene>
    <name evidence="13" type="primary">petJ</name>
    <name evidence="13" type="ordered locus">P9211_05781</name>
</gene>
<dbReference type="GO" id="GO:0005506">
    <property type="term" value="F:iron ion binding"/>
    <property type="evidence" value="ECO:0007669"/>
    <property type="project" value="InterPro"/>
</dbReference>
<evidence type="ECO:0000256" key="8">
    <source>
        <dbReference type="ARBA" id="ARBA00023004"/>
    </source>
</evidence>
<evidence type="ECO:0000256" key="6">
    <source>
        <dbReference type="ARBA" id="ARBA00022723"/>
    </source>
</evidence>
<comment type="subcellular location">
    <subcellularLocation>
        <location evidence="2">Cellular thylakoid lumen</location>
    </subcellularLocation>
</comment>
<keyword evidence="6 10" id="KW-0479">Metal-binding</keyword>
<evidence type="ECO:0000256" key="2">
    <source>
        <dbReference type="ARBA" id="ARBA00004518"/>
    </source>
</evidence>
<comment type="similarity">
    <text evidence="3">Belongs to the cytochrome c family. PetJ subfamily.</text>
</comment>
<dbReference type="KEGG" id="pmj:P9211_05781"/>
<dbReference type="GO" id="GO:0031979">
    <property type="term" value="C:plasma membrane-derived thylakoid lumen"/>
    <property type="evidence" value="ECO:0007669"/>
    <property type="project" value="UniProtKB-SubCell"/>
</dbReference>
<sequence length="128" mass="14396">MKFLILLKQIILNSLQTFEIVVLILLFSLSILFLPSGSFALSEMDGENLFIKHCSGCHINGGNIIRRNKTLKLKDLQRNGIDTPEAISKIAREGIGIMSGYEEVLGEGRDEVLAHWIWKQSQKAWVQG</sequence>
<dbReference type="PANTHER" id="PTHR34688">
    <property type="entry name" value="CYTOCHROME C6, CHLOROPLASTIC"/>
    <property type="match status" value="1"/>
</dbReference>
<keyword evidence="14" id="KW-1185">Reference proteome</keyword>
<dbReference type="STRING" id="93059.P9211_05781"/>
<keyword evidence="11" id="KW-0472">Membrane</keyword>
<evidence type="ECO:0000256" key="7">
    <source>
        <dbReference type="ARBA" id="ARBA00022982"/>
    </source>
</evidence>
<keyword evidence="11" id="KW-1133">Transmembrane helix</keyword>
<dbReference type="GO" id="GO:0009055">
    <property type="term" value="F:electron transfer activity"/>
    <property type="evidence" value="ECO:0007669"/>
    <property type="project" value="InterPro"/>
</dbReference>
<evidence type="ECO:0000313" key="14">
    <source>
        <dbReference type="Proteomes" id="UP000000788"/>
    </source>
</evidence>
<dbReference type="AlphaFoldDB" id="A9BEJ9"/>
<dbReference type="Proteomes" id="UP000000788">
    <property type="component" value="Chromosome"/>
</dbReference>
<evidence type="ECO:0000256" key="1">
    <source>
        <dbReference type="ARBA" id="ARBA00002347"/>
    </source>
</evidence>
<dbReference type="HOGENOM" id="CLU_101159_1_0_3"/>
<dbReference type="EMBL" id="CP000878">
    <property type="protein sequence ID" value="ABX08509.1"/>
    <property type="molecule type" value="Genomic_DNA"/>
</dbReference>
<keyword evidence="7" id="KW-0249">Electron transport</keyword>
<dbReference type="InterPro" id="IPR023655">
    <property type="entry name" value="Cyt_C6"/>
</dbReference>
<keyword evidence="11" id="KW-0812">Transmembrane</keyword>
<keyword evidence="9" id="KW-0793">Thylakoid</keyword>
<dbReference type="Pfam" id="PF13442">
    <property type="entry name" value="Cytochrome_CBB3"/>
    <property type="match status" value="1"/>
</dbReference>